<gene>
    <name evidence="5" type="ORF">RIL96_01165</name>
</gene>
<dbReference type="SMART" id="SM00345">
    <property type="entry name" value="HTH_GNTR"/>
    <property type="match status" value="1"/>
</dbReference>
<evidence type="ECO:0000256" key="1">
    <source>
        <dbReference type="ARBA" id="ARBA00023015"/>
    </source>
</evidence>
<name>A0ABU2DNU8_9MICC</name>
<keyword evidence="3" id="KW-0804">Transcription</keyword>
<dbReference type="PRINTS" id="PR00035">
    <property type="entry name" value="HTHGNTR"/>
</dbReference>
<evidence type="ECO:0000313" key="5">
    <source>
        <dbReference type="EMBL" id="MDR8018177.1"/>
    </source>
</evidence>
<dbReference type="SUPFAM" id="SSF48008">
    <property type="entry name" value="GntR ligand-binding domain-like"/>
    <property type="match status" value="1"/>
</dbReference>
<dbReference type="InterPro" id="IPR036388">
    <property type="entry name" value="WH-like_DNA-bd_sf"/>
</dbReference>
<evidence type="ECO:0000256" key="2">
    <source>
        <dbReference type="ARBA" id="ARBA00023125"/>
    </source>
</evidence>
<dbReference type="SMART" id="SM00895">
    <property type="entry name" value="FCD"/>
    <property type="match status" value="1"/>
</dbReference>
<dbReference type="Gene3D" id="1.10.10.10">
    <property type="entry name" value="Winged helix-like DNA-binding domain superfamily/Winged helix DNA-binding domain"/>
    <property type="match status" value="1"/>
</dbReference>
<keyword evidence="2" id="KW-0238">DNA-binding</keyword>
<keyword evidence="6" id="KW-1185">Reference proteome</keyword>
<dbReference type="PROSITE" id="PS50949">
    <property type="entry name" value="HTH_GNTR"/>
    <property type="match status" value="1"/>
</dbReference>
<dbReference type="InterPro" id="IPR008920">
    <property type="entry name" value="TF_FadR/GntR_C"/>
</dbReference>
<keyword evidence="1" id="KW-0805">Transcription regulation</keyword>
<evidence type="ECO:0000256" key="3">
    <source>
        <dbReference type="ARBA" id="ARBA00023163"/>
    </source>
</evidence>
<dbReference type="InterPro" id="IPR011711">
    <property type="entry name" value="GntR_C"/>
</dbReference>
<dbReference type="PANTHER" id="PTHR43537:SF5">
    <property type="entry name" value="UXU OPERON TRANSCRIPTIONAL REGULATOR"/>
    <property type="match status" value="1"/>
</dbReference>
<organism evidence="5 6">
    <name type="scientific">Nesterenkonia aerolata</name>
    <dbReference type="NCBI Taxonomy" id="3074079"/>
    <lineage>
        <taxon>Bacteria</taxon>
        <taxon>Bacillati</taxon>
        <taxon>Actinomycetota</taxon>
        <taxon>Actinomycetes</taxon>
        <taxon>Micrococcales</taxon>
        <taxon>Micrococcaceae</taxon>
        <taxon>Nesterenkonia</taxon>
    </lineage>
</organism>
<feature type="domain" description="HTH gntR-type" evidence="4">
    <location>
        <begin position="8"/>
        <end position="75"/>
    </location>
</feature>
<dbReference type="PANTHER" id="PTHR43537">
    <property type="entry name" value="TRANSCRIPTIONAL REGULATOR, GNTR FAMILY"/>
    <property type="match status" value="1"/>
</dbReference>
<dbReference type="CDD" id="cd07377">
    <property type="entry name" value="WHTH_GntR"/>
    <property type="match status" value="1"/>
</dbReference>
<comment type="caution">
    <text evidence="5">The sequence shown here is derived from an EMBL/GenBank/DDBJ whole genome shotgun (WGS) entry which is preliminary data.</text>
</comment>
<dbReference type="InterPro" id="IPR000524">
    <property type="entry name" value="Tscrpt_reg_HTH_GntR"/>
</dbReference>
<accession>A0ABU2DNU8</accession>
<dbReference type="Gene3D" id="1.20.120.530">
    <property type="entry name" value="GntR ligand-binding domain-like"/>
    <property type="match status" value="1"/>
</dbReference>
<dbReference type="Pfam" id="PF00392">
    <property type="entry name" value="GntR"/>
    <property type="match status" value="1"/>
</dbReference>
<dbReference type="SUPFAM" id="SSF46785">
    <property type="entry name" value="Winged helix' DNA-binding domain"/>
    <property type="match status" value="1"/>
</dbReference>
<evidence type="ECO:0000313" key="6">
    <source>
        <dbReference type="Proteomes" id="UP001251870"/>
    </source>
</evidence>
<sequence>MESVERHATLTEQITAQLRAAVLDGELVPGERYSAGGLAERFGVSRTPVREALLELERSGLVRIEKNRGVSVIPSSLEAVVDCFQLRLMLEAPAAGRAAAVVDERSAEGVESRFQVMEEAAARGDVDGVLRADRDFHLEVLALADNPQLVKVLEDLRNTVLQRGIATVPLSRSLEELVADHRDVLQGIRDRDPAAASAAMHRHILNTVTLLIRREAAADETCEEQILMDRLLALAPRR</sequence>
<dbReference type="Pfam" id="PF07729">
    <property type="entry name" value="FCD"/>
    <property type="match status" value="1"/>
</dbReference>
<reference evidence="5 6" key="1">
    <citation type="submission" date="2023-09" db="EMBL/GenBank/DDBJ databases">
        <title>Description of three actinobacteria isolated from air of manufacturing shop in a pharmaceutical factory.</title>
        <authorList>
            <person name="Zhang D.-F."/>
        </authorList>
    </citation>
    <scope>NUCLEOTIDE SEQUENCE [LARGE SCALE GENOMIC DNA]</scope>
    <source>
        <strain evidence="5 6">LY-0111</strain>
    </source>
</reference>
<dbReference type="Proteomes" id="UP001251870">
    <property type="component" value="Unassembled WGS sequence"/>
</dbReference>
<protein>
    <submittedName>
        <fullName evidence="5">GntR family transcriptional regulator</fullName>
    </submittedName>
</protein>
<dbReference type="RefSeq" id="WP_310547162.1">
    <property type="nucleotide sequence ID" value="NZ_JAVKGR010000001.1"/>
</dbReference>
<dbReference type="EMBL" id="JAVKGR010000001">
    <property type="protein sequence ID" value="MDR8018177.1"/>
    <property type="molecule type" value="Genomic_DNA"/>
</dbReference>
<dbReference type="InterPro" id="IPR036390">
    <property type="entry name" value="WH_DNA-bd_sf"/>
</dbReference>
<proteinExistence type="predicted"/>
<evidence type="ECO:0000259" key="4">
    <source>
        <dbReference type="PROSITE" id="PS50949"/>
    </source>
</evidence>